<evidence type="ECO:0000313" key="3">
    <source>
        <dbReference type="Proteomes" id="UP001153269"/>
    </source>
</evidence>
<gene>
    <name evidence="2" type="ORF">PLEPLA_LOCUS46441</name>
</gene>
<evidence type="ECO:0000256" key="1">
    <source>
        <dbReference type="SAM" id="MobiDB-lite"/>
    </source>
</evidence>
<dbReference type="AlphaFoldDB" id="A0A9N7ZC68"/>
<dbReference type="Proteomes" id="UP001153269">
    <property type="component" value="Unassembled WGS sequence"/>
</dbReference>
<reference evidence="2" key="1">
    <citation type="submission" date="2020-03" db="EMBL/GenBank/DDBJ databases">
        <authorList>
            <person name="Weist P."/>
        </authorList>
    </citation>
    <scope>NUCLEOTIDE SEQUENCE</scope>
</reference>
<evidence type="ECO:0000313" key="2">
    <source>
        <dbReference type="EMBL" id="CAB1458611.1"/>
    </source>
</evidence>
<keyword evidence="3" id="KW-1185">Reference proteome</keyword>
<organism evidence="2 3">
    <name type="scientific">Pleuronectes platessa</name>
    <name type="common">European plaice</name>
    <dbReference type="NCBI Taxonomy" id="8262"/>
    <lineage>
        <taxon>Eukaryota</taxon>
        <taxon>Metazoa</taxon>
        <taxon>Chordata</taxon>
        <taxon>Craniata</taxon>
        <taxon>Vertebrata</taxon>
        <taxon>Euteleostomi</taxon>
        <taxon>Actinopterygii</taxon>
        <taxon>Neopterygii</taxon>
        <taxon>Teleostei</taxon>
        <taxon>Neoteleostei</taxon>
        <taxon>Acanthomorphata</taxon>
        <taxon>Carangaria</taxon>
        <taxon>Pleuronectiformes</taxon>
        <taxon>Pleuronectoidei</taxon>
        <taxon>Pleuronectidae</taxon>
        <taxon>Pleuronectes</taxon>
    </lineage>
</organism>
<sequence length="149" mass="16369">MSQSYTTDTATHSLCGNHQTENVFLIVAEHIPSSITVKDEEIQGPWPLADPGQRREGMEFQPRSLVMSSDVAVGARGSEASPEAPLKPSSTGAVPVGQAPLQICSVDRGQDWRWLSSTTEDVGLPASLLQRRRRRRRRAEGVMKVCDTR</sequence>
<accession>A0A9N7ZC68</accession>
<comment type="caution">
    <text evidence="2">The sequence shown here is derived from an EMBL/GenBank/DDBJ whole genome shotgun (WGS) entry which is preliminary data.</text>
</comment>
<proteinExistence type="predicted"/>
<feature type="region of interest" description="Disordered" evidence="1">
    <location>
        <begin position="70"/>
        <end position="95"/>
    </location>
</feature>
<dbReference type="EMBL" id="CADEAL010004395">
    <property type="protein sequence ID" value="CAB1458611.1"/>
    <property type="molecule type" value="Genomic_DNA"/>
</dbReference>
<name>A0A9N7ZC68_PLEPL</name>
<protein>
    <submittedName>
        <fullName evidence="2">Uncharacterized protein</fullName>
    </submittedName>
</protein>